<dbReference type="AlphaFoldDB" id="A0A8H7RRL9"/>
<evidence type="ECO:0000313" key="3">
    <source>
        <dbReference type="Proteomes" id="UP000646827"/>
    </source>
</evidence>
<feature type="domain" description="Tc1-like transposase DDE" evidence="1">
    <location>
        <begin position="178"/>
        <end position="303"/>
    </location>
</feature>
<keyword evidence="3" id="KW-1185">Reference proteome</keyword>
<dbReference type="OrthoDB" id="2275179at2759"/>
<dbReference type="EMBL" id="JAEPRB010000518">
    <property type="protein sequence ID" value="KAG2215415.1"/>
    <property type="molecule type" value="Genomic_DNA"/>
</dbReference>
<dbReference type="PANTHER" id="PTHR46564:SF1">
    <property type="entry name" value="TRANSPOSASE"/>
    <property type="match status" value="1"/>
</dbReference>
<comment type="caution">
    <text evidence="2">The sequence shown here is derived from an EMBL/GenBank/DDBJ whole genome shotgun (WGS) entry which is preliminary data.</text>
</comment>
<dbReference type="Proteomes" id="UP000646827">
    <property type="component" value="Unassembled WGS sequence"/>
</dbReference>
<organism evidence="2 3">
    <name type="scientific">Circinella minor</name>
    <dbReference type="NCBI Taxonomy" id="1195481"/>
    <lineage>
        <taxon>Eukaryota</taxon>
        <taxon>Fungi</taxon>
        <taxon>Fungi incertae sedis</taxon>
        <taxon>Mucoromycota</taxon>
        <taxon>Mucoromycotina</taxon>
        <taxon>Mucoromycetes</taxon>
        <taxon>Mucorales</taxon>
        <taxon>Lichtheimiaceae</taxon>
        <taxon>Circinella</taxon>
    </lineage>
</organism>
<evidence type="ECO:0000313" key="2">
    <source>
        <dbReference type="EMBL" id="KAG2215415.1"/>
    </source>
</evidence>
<dbReference type="InterPro" id="IPR047655">
    <property type="entry name" value="Transpos_IS630-like"/>
</dbReference>
<dbReference type="InterPro" id="IPR036397">
    <property type="entry name" value="RNaseH_sf"/>
</dbReference>
<protein>
    <recommendedName>
        <fullName evidence="1">Tc1-like transposase DDE domain-containing protein</fullName>
    </recommendedName>
</protein>
<dbReference type="InterPro" id="IPR038717">
    <property type="entry name" value="Tc1-like_DDE_dom"/>
</dbReference>
<accession>A0A8H7RRL9</accession>
<name>A0A8H7RRL9_9FUNG</name>
<dbReference type="GO" id="GO:0003676">
    <property type="term" value="F:nucleic acid binding"/>
    <property type="evidence" value="ECO:0007669"/>
    <property type="project" value="InterPro"/>
</dbReference>
<proteinExistence type="predicted"/>
<reference evidence="2 3" key="1">
    <citation type="submission" date="2020-12" db="EMBL/GenBank/DDBJ databases">
        <title>Metabolic potential, ecology and presence of endohyphal bacteria is reflected in genomic diversity of Mucoromycotina.</title>
        <authorList>
            <person name="Muszewska A."/>
            <person name="Okrasinska A."/>
            <person name="Steczkiewicz K."/>
            <person name="Drgas O."/>
            <person name="Orlowska M."/>
            <person name="Perlinska-Lenart U."/>
            <person name="Aleksandrzak-Piekarczyk T."/>
            <person name="Szatraj K."/>
            <person name="Zielenkiewicz U."/>
            <person name="Pilsyk S."/>
            <person name="Malc E."/>
            <person name="Mieczkowski P."/>
            <person name="Kruszewska J.S."/>
            <person name="Biernat P."/>
            <person name="Pawlowska J."/>
        </authorList>
    </citation>
    <scope>NUCLEOTIDE SEQUENCE [LARGE SCALE GENOMIC DNA]</scope>
    <source>
        <strain evidence="2 3">CBS 142.35</strain>
    </source>
</reference>
<dbReference type="NCBIfam" id="NF033545">
    <property type="entry name" value="transpos_IS630"/>
    <property type="match status" value="1"/>
</dbReference>
<dbReference type="Pfam" id="PF13358">
    <property type="entry name" value="DDE_3"/>
    <property type="match status" value="1"/>
</dbReference>
<gene>
    <name evidence="2" type="ORF">INT45_005444</name>
</gene>
<dbReference type="Gene3D" id="3.30.420.10">
    <property type="entry name" value="Ribonuclease H-like superfamily/Ribonuclease H"/>
    <property type="match status" value="1"/>
</dbReference>
<sequence length="335" mass="38205">MEELDLDGVPLPKMIWTPVKYKPSQVAQFISLMQNKNYKLLKVAKETGIVYDAAYKFNKQWKENEGTVLPGYKLASEVKTKRNNVKITDERSKFIEDYVEAHPTCIVKDITEQLSANFGDLSVNESTVYRHITKKLEFTLTRTQPRIAARNSEDTKEQRREFVEYLGDNDINFKRKCIFIDESGFKKNMVRPVAWSKKGTSGEVEVQPEGINLSILGCMSVHGLIALSQQVPKPNAVLLNKLGLKNMYIVMDNAAIHKTPDVLREIHEHGHTPLFLPSYSPMLNPIEECWAKIKQEVRKTPLAKSEIIADLSKKQQKKLQKKIVEGGSDIPRSFS</sequence>
<evidence type="ECO:0000259" key="1">
    <source>
        <dbReference type="Pfam" id="PF13358"/>
    </source>
</evidence>
<dbReference type="PANTHER" id="PTHR46564">
    <property type="entry name" value="TRANSPOSASE"/>
    <property type="match status" value="1"/>
</dbReference>